<dbReference type="GO" id="GO:0009678">
    <property type="term" value="F:diphosphate hydrolysis-driven proton transmembrane transporter activity"/>
    <property type="evidence" value="ECO:0007669"/>
    <property type="project" value="UniProtKB-EC"/>
</dbReference>
<evidence type="ECO:0000256" key="1">
    <source>
        <dbReference type="ARBA" id="ARBA00004127"/>
    </source>
</evidence>
<dbReference type="GO" id="GO:0004427">
    <property type="term" value="F:inorganic diphosphate phosphatase activity"/>
    <property type="evidence" value="ECO:0007669"/>
    <property type="project" value="InterPro"/>
</dbReference>
<name>A0AAV6LJT2_9ERIC</name>
<keyword evidence="7 10" id="KW-1133">Transmembrane helix</keyword>
<gene>
    <name evidence="11" type="ORF">RHGRI_000481</name>
</gene>
<evidence type="ECO:0000256" key="6">
    <source>
        <dbReference type="ARBA" id="ARBA00022967"/>
    </source>
</evidence>
<keyword evidence="9 10" id="KW-0472">Membrane</keyword>
<evidence type="ECO:0000256" key="4">
    <source>
        <dbReference type="ARBA" id="ARBA00022692"/>
    </source>
</evidence>
<feature type="transmembrane region" description="Helical" evidence="10">
    <location>
        <begin position="38"/>
        <end position="58"/>
    </location>
</feature>
<evidence type="ECO:0000256" key="3">
    <source>
        <dbReference type="ARBA" id="ARBA00022448"/>
    </source>
</evidence>
<reference evidence="11" key="1">
    <citation type="submission" date="2020-08" db="EMBL/GenBank/DDBJ databases">
        <title>Plant Genome Project.</title>
        <authorList>
            <person name="Zhang R.-G."/>
        </authorList>
    </citation>
    <scope>NUCLEOTIDE SEQUENCE</scope>
    <source>
        <strain evidence="11">WSP0</strain>
        <tissue evidence="11">Leaf</tissue>
    </source>
</reference>
<keyword evidence="5" id="KW-0460">Magnesium</keyword>
<dbReference type="GO" id="GO:0016020">
    <property type="term" value="C:membrane"/>
    <property type="evidence" value="ECO:0007669"/>
    <property type="project" value="InterPro"/>
</dbReference>
<keyword evidence="3" id="KW-0813">Transport</keyword>
<keyword evidence="6" id="KW-1278">Translocase</keyword>
<evidence type="ECO:0000256" key="7">
    <source>
        <dbReference type="ARBA" id="ARBA00022989"/>
    </source>
</evidence>
<evidence type="ECO:0000256" key="5">
    <source>
        <dbReference type="ARBA" id="ARBA00022842"/>
    </source>
</evidence>
<accession>A0AAV6LJT2</accession>
<proteinExistence type="predicted"/>
<feature type="transmembrane region" description="Helical" evidence="10">
    <location>
        <begin position="79"/>
        <end position="102"/>
    </location>
</feature>
<dbReference type="InterPro" id="IPR004131">
    <property type="entry name" value="PPase-energised_H-pump"/>
</dbReference>
<protein>
    <recommendedName>
        <fullName evidence="2">H(+)-exporting diphosphatase</fullName>
        <ecNumber evidence="2">7.1.3.1</ecNumber>
    </recommendedName>
</protein>
<dbReference type="EMBL" id="JACTNZ010000001">
    <property type="protein sequence ID" value="KAG5564294.1"/>
    <property type="molecule type" value="Genomic_DNA"/>
</dbReference>
<comment type="subcellular location">
    <subcellularLocation>
        <location evidence="1">Endomembrane system</location>
        <topology evidence="1">Multi-pass membrane protein</topology>
    </subcellularLocation>
</comment>
<dbReference type="AlphaFoldDB" id="A0AAV6LJT2"/>
<comment type="caution">
    <text evidence="11">The sequence shown here is derived from an EMBL/GenBank/DDBJ whole genome shotgun (WGS) entry which is preliminary data.</text>
</comment>
<evidence type="ECO:0000313" key="12">
    <source>
        <dbReference type="Proteomes" id="UP000823749"/>
    </source>
</evidence>
<evidence type="ECO:0000256" key="10">
    <source>
        <dbReference type="SAM" id="Phobius"/>
    </source>
</evidence>
<evidence type="ECO:0000256" key="8">
    <source>
        <dbReference type="ARBA" id="ARBA00023065"/>
    </source>
</evidence>
<dbReference type="PANTHER" id="PTHR31998">
    <property type="entry name" value="K(+)-INSENSITIVE PYROPHOSPHATE-ENERGIZED PROTON PUMP"/>
    <property type="match status" value="1"/>
</dbReference>
<evidence type="ECO:0000313" key="11">
    <source>
        <dbReference type="EMBL" id="KAG5564294.1"/>
    </source>
</evidence>
<keyword evidence="8" id="KW-0406">Ion transport</keyword>
<dbReference type="EC" id="7.1.3.1" evidence="2"/>
<keyword evidence="4 10" id="KW-0812">Transmembrane</keyword>
<dbReference type="Proteomes" id="UP000823749">
    <property type="component" value="Chromosome 1"/>
</dbReference>
<dbReference type="GO" id="GO:0012505">
    <property type="term" value="C:endomembrane system"/>
    <property type="evidence" value="ECO:0007669"/>
    <property type="project" value="UniProtKB-SubCell"/>
</dbReference>
<keyword evidence="12" id="KW-1185">Reference proteome</keyword>
<organism evidence="11 12">
    <name type="scientific">Rhododendron griersonianum</name>
    <dbReference type="NCBI Taxonomy" id="479676"/>
    <lineage>
        <taxon>Eukaryota</taxon>
        <taxon>Viridiplantae</taxon>
        <taxon>Streptophyta</taxon>
        <taxon>Embryophyta</taxon>
        <taxon>Tracheophyta</taxon>
        <taxon>Spermatophyta</taxon>
        <taxon>Magnoliopsida</taxon>
        <taxon>eudicotyledons</taxon>
        <taxon>Gunneridae</taxon>
        <taxon>Pentapetalae</taxon>
        <taxon>asterids</taxon>
        <taxon>Ericales</taxon>
        <taxon>Ericaceae</taxon>
        <taxon>Ericoideae</taxon>
        <taxon>Rhodoreae</taxon>
        <taxon>Rhododendron</taxon>
    </lineage>
</organism>
<evidence type="ECO:0000256" key="9">
    <source>
        <dbReference type="ARBA" id="ARBA00023136"/>
    </source>
</evidence>
<sequence length="134" mass="14882">MVILLVWDTIKLPRAESTCVALVFGSISSFGINHNCNALPLLISSIGILVCLPTISIQHKESALYLCQLQNVKPALSTAVFRSGFMDFLLAANGLLLLYIAIKLFNMYYSDDWKGKVSTTVFSFSFSHRHYISS</sequence>
<evidence type="ECO:0000256" key="2">
    <source>
        <dbReference type="ARBA" id="ARBA00013242"/>
    </source>
</evidence>